<gene>
    <name evidence="1" type="ORF">CVS30_15810</name>
</gene>
<protein>
    <submittedName>
        <fullName evidence="1">Uncharacterized protein</fullName>
    </submittedName>
</protein>
<dbReference type="Proteomes" id="UP000247980">
    <property type="component" value="Unassembled WGS sequence"/>
</dbReference>
<sequence length="108" mass="11442">MPDGFIPVDAVRCVPDTKGAVVSEERLSGDYAPLLKALAIPSERGGEMNCLDYADTPLELWLINAQGQAINVTWPTDNCEHLMPATATALEALSVRESKLITATGGAS</sequence>
<reference evidence="1 2" key="1">
    <citation type="submission" date="2018-05" db="EMBL/GenBank/DDBJ databases">
        <title>Genetic diversity of glacier-inhabiting Cryobacterium bacteria in China and description of Cryobacterium mengkeensis sp. nov. and Arthrobacter glacialis sp. nov.</title>
        <authorList>
            <person name="Liu Q."/>
            <person name="Xin Y.-H."/>
        </authorList>
    </citation>
    <scope>NUCLEOTIDE SEQUENCE [LARGE SCALE GENOMIC DNA]</scope>
    <source>
        <strain evidence="1 2">B7</strain>
    </source>
</reference>
<name>A0A2V5JJI0_9MICC</name>
<dbReference type="AlphaFoldDB" id="A0A2V5JJI0"/>
<keyword evidence="2" id="KW-1185">Reference proteome</keyword>
<proteinExistence type="predicted"/>
<accession>A0A2V5JJI0</accession>
<comment type="caution">
    <text evidence="1">The sequence shown here is derived from an EMBL/GenBank/DDBJ whole genome shotgun (WGS) entry which is preliminary data.</text>
</comment>
<dbReference type="EMBL" id="QJVC01000023">
    <property type="protein sequence ID" value="PYI37376.1"/>
    <property type="molecule type" value="Genomic_DNA"/>
</dbReference>
<organism evidence="1 2">
    <name type="scientific">Arthrobacter psychrolactophilus</name>
    <dbReference type="NCBI Taxonomy" id="92442"/>
    <lineage>
        <taxon>Bacteria</taxon>
        <taxon>Bacillati</taxon>
        <taxon>Actinomycetota</taxon>
        <taxon>Actinomycetes</taxon>
        <taxon>Micrococcales</taxon>
        <taxon>Micrococcaceae</taxon>
        <taxon>Arthrobacter</taxon>
    </lineage>
</organism>
<evidence type="ECO:0000313" key="2">
    <source>
        <dbReference type="Proteomes" id="UP000247980"/>
    </source>
</evidence>
<evidence type="ECO:0000313" key="1">
    <source>
        <dbReference type="EMBL" id="PYI37376.1"/>
    </source>
</evidence>